<evidence type="ECO:0000313" key="4">
    <source>
        <dbReference type="Proteomes" id="UP000028828"/>
    </source>
</evidence>
<evidence type="ECO:0000313" key="3">
    <source>
        <dbReference type="EMBL" id="KFG27935.1"/>
    </source>
</evidence>
<dbReference type="Pfam" id="PF13879">
    <property type="entry name" value="Hmw_CFAP97"/>
    <property type="match status" value="1"/>
</dbReference>
<evidence type="ECO:0000256" key="2">
    <source>
        <dbReference type="SAM" id="MobiDB-lite"/>
    </source>
</evidence>
<evidence type="ECO:0000256" key="1">
    <source>
        <dbReference type="ARBA" id="ARBA00008315"/>
    </source>
</evidence>
<dbReference type="PANTHER" id="PTHR33768">
    <property type="entry name" value="MIP11318P"/>
    <property type="match status" value="1"/>
</dbReference>
<feature type="region of interest" description="Disordered" evidence="2">
    <location>
        <begin position="230"/>
        <end position="259"/>
    </location>
</feature>
<name>A0A086J717_TOXGO</name>
<proteinExistence type="inferred from homology"/>
<dbReference type="InterPro" id="IPR038792">
    <property type="entry name" value="CFAP97D1/2"/>
</dbReference>
<dbReference type="InterPro" id="IPR029488">
    <property type="entry name" value="Hmw/CFAP97"/>
</dbReference>
<gene>
    <name evidence="3" type="ORF">TGP89_200340</name>
</gene>
<comment type="similarity">
    <text evidence="1">Belongs to the CFAP97 family.</text>
</comment>
<feature type="compositionally biased region" description="Basic and acidic residues" evidence="2">
    <location>
        <begin position="230"/>
        <end position="242"/>
    </location>
</feature>
<comment type="caution">
    <text evidence="3">The sequence shown here is derived from an EMBL/GenBank/DDBJ whole genome shotgun (WGS) entry which is preliminary data.</text>
</comment>
<reference evidence="3 4" key="1">
    <citation type="submission" date="2014-03" db="EMBL/GenBank/DDBJ databases">
        <authorList>
            <person name="Sibley D."/>
            <person name="Venepally P."/>
            <person name="Karamycheva S."/>
            <person name="Hadjithomas M."/>
            <person name="Khan A."/>
            <person name="Brunk B."/>
            <person name="Roos D."/>
            <person name="Caler E."/>
            <person name="Lorenzi H."/>
        </authorList>
    </citation>
    <scope>NUCLEOTIDE SEQUENCE [LARGE SCALE GENOMIC DNA]</scope>
    <source>
        <strain evidence="4">p89</strain>
    </source>
</reference>
<dbReference type="PANTHER" id="PTHR33768:SF3">
    <property type="entry name" value="MIP11318P"/>
    <property type="match status" value="1"/>
</dbReference>
<dbReference type="AlphaFoldDB" id="A0A086J717"/>
<protein>
    <submittedName>
        <fullName evidence="3">Uncharacterized protein</fullName>
    </submittedName>
</protein>
<sequence>MYRAIVEGNRVCYKRRVELEQRLHEERLKAVKPVVRTSPPCRTPRTGRNLKYETQSHERFQEIDRDNKLLLDKLCKIMVRSPCTAALSAPRGPASLNWKNRKDEEERIAYNNKFTYRKLAEAKPLYTLEDWQRHTAFHARRFRNVCEHPAILDMKEIPTQAAHETPRHTSTRGRPTLMCNFSAYRIPVTPRCHWPNKNRPVSQPAARDEKKTRITCQCFQASRTYLHSNDREYSRSLKEAAKSRRQLSAPPKPSNVKRN</sequence>
<dbReference type="VEuPathDB" id="ToxoDB:TGP89_200340"/>
<dbReference type="EMBL" id="AEYI02002521">
    <property type="protein sequence ID" value="KFG27935.1"/>
    <property type="molecule type" value="Genomic_DNA"/>
</dbReference>
<organism evidence="3 4">
    <name type="scientific">Toxoplasma gondii p89</name>
    <dbReference type="NCBI Taxonomy" id="943119"/>
    <lineage>
        <taxon>Eukaryota</taxon>
        <taxon>Sar</taxon>
        <taxon>Alveolata</taxon>
        <taxon>Apicomplexa</taxon>
        <taxon>Conoidasida</taxon>
        <taxon>Coccidia</taxon>
        <taxon>Eucoccidiorida</taxon>
        <taxon>Eimeriorina</taxon>
        <taxon>Sarcocystidae</taxon>
        <taxon>Toxoplasma</taxon>
    </lineage>
</organism>
<accession>A0A086J717</accession>
<dbReference type="OrthoDB" id="292876at2759"/>
<dbReference type="Proteomes" id="UP000028828">
    <property type="component" value="Unassembled WGS sequence"/>
</dbReference>